<comment type="caution">
    <text evidence="2">The sequence shown here is derived from an EMBL/GenBank/DDBJ whole genome shotgun (WGS) entry which is preliminary data.</text>
</comment>
<evidence type="ECO:0000313" key="3">
    <source>
        <dbReference type="Proteomes" id="UP001159363"/>
    </source>
</evidence>
<reference evidence="2 3" key="1">
    <citation type="submission" date="2023-02" db="EMBL/GenBank/DDBJ databases">
        <title>LHISI_Scaffold_Assembly.</title>
        <authorList>
            <person name="Stuart O.P."/>
            <person name="Cleave R."/>
            <person name="Magrath M.J.L."/>
            <person name="Mikheyev A.S."/>
        </authorList>
    </citation>
    <scope>NUCLEOTIDE SEQUENCE [LARGE SCALE GENOMIC DNA]</scope>
    <source>
        <strain evidence="2">Daus_M_001</strain>
        <tissue evidence="2">Leg muscle</tissue>
    </source>
</reference>
<evidence type="ECO:0000256" key="1">
    <source>
        <dbReference type="SAM" id="MobiDB-lite"/>
    </source>
</evidence>
<gene>
    <name evidence="2" type="ORF">PR048_024041</name>
</gene>
<dbReference type="EMBL" id="JARBHB010000009">
    <property type="protein sequence ID" value="KAJ8876132.1"/>
    <property type="molecule type" value="Genomic_DNA"/>
</dbReference>
<accession>A0ABQ9GVS5</accession>
<evidence type="ECO:0000313" key="2">
    <source>
        <dbReference type="EMBL" id="KAJ8876132.1"/>
    </source>
</evidence>
<name>A0ABQ9GVS5_9NEOP</name>
<organism evidence="2 3">
    <name type="scientific">Dryococelus australis</name>
    <dbReference type="NCBI Taxonomy" id="614101"/>
    <lineage>
        <taxon>Eukaryota</taxon>
        <taxon>Metazoa</taxon>
        <taxon>Ecdysozoa</taxon>
        <taxon>Arthropoda</taxon>
        <taxon>Hexapoda</taxon>
        <taxon>Insecta</taxon>
        <taxon>Pterygota</taxon>
        <taxon>Neoptera</taxon>
        <taxon>Polyneoptera</taxon>
        <taxon>Phasmatodea</taxon>
        <taxon>Verophasmatodea</taxon>
        <taxon>Anareolatae</taxon>
        <taxon>Phasmatidae</taxon>
        <taxon>Eurycanthinae</taxon>
        <taxon>Dryococelus</taxon>
    </lineage>
</organism>
<keyword evidence="3" id="KW-1185">Reference proteome</keyword>
<protein>
    <submittedName>
        <fullName evidence="2">Uncharacterized protein</fullName>
    </submittedName>
</protein>
<proteinExistence type="predicted"/>
<dbReference type="Proteomes" id="UP001159363">
    <property type="component" value="Chromosome 8"/>
</dbReference>
<sequence>MTRGNSATSGMRTHPGAWSDHYTTAAPPPRLCTGAYSALDVESEPRQRRATTFGRVDRDATSAVTRANPAAGEVKVAADPPRLLAVALLMRRSVSGEGVVTGGGEVASTSAQLTRNTLRGATSNQVGFLESFLVLYSIIETLSVAQSTGMSAYFARPPQFCFPTRHLTTTASSSDTLVGLVLLPARLPPRRRFQPPAGSIPDFRMRESCRTISLACGFSRGSPVLHDLSFRRCSVLTLDGSQELDVKSRPTLFTHLESLLQPIRCSKCVRSEGLCSEPSSVVLSTGELSCRRSGGKIRQRKEWGEPRENPPTNGDVRQVSCMRKSRDVPSRTSTVGCYGYLSGASRCHQKRRATVMAKAVHDQITCFPPRETGFDSLATPLPDFHTRESCRTMSLVGGFSRDLPFTSSLHFGVAPYSPHFTHVGSQNLDIKSRPNFSTTLRHRYRVTWPVRIKWPSDVAPLESAVVCWWREFETVKREAICVLRASELAVVQSCSWGQSNPEFSEALDVRSLFDRIDIGGFAGGGGDILGFHADIISTLAKPICRYLHYSHAFSLSSFENMPESLRRLNLDSFVNMAQYNCPLLHAQYSLHHPNRADLWVVFNWTSPKDLREYSSGKLWSPCSHCLWHGMCSPRRAKNWYIRDVAVGVQGVKYLELLAKGYMNGGNPGNCRTGL</sequence>
<feature type="compositionally biased region" description="Polar residues" evidence="1">
    <location>
        <begin position="1"/>
        <end position="11"/>
    </location>
</feature>
<feature type="region of interest" description="Disordered" evidence="1">
    <location>
        <begin position="1"/>
        <end position="25"/>
    </location>
</feature>